<accession>A0A9Q1JZ77</accession>
<dbReference type="EMBL" id="JAKOGI010000520">
    <property type="protein sequence ID" value="KAJ8433717.1"/>
    <property type="molecule type" value="Genomic_DNA"/>
</dbReference>
<protein>
    <submittedName>
        <fullName evidence="1">Uncharacterized protein</fullName>
    </submittedName>
</protein>
<comment type="caution">
    <text evidence="1">The sequence shown here is derived from an EMBL/GenBank/DDBJ whole genome shotgun (WGS) entry which is preliminary data.</text>
</comment>
<dbReference type="PANTHER" id="PTHR33240">
    <property type="entry name" value="OS08G0508500 PROTEIN"/>
    <property type="match status" value="1"/>
</dbReference>
<keyword evidence="2" id="KW-1185">Reference proteome</keyword>
<dbReference type="AlphaFoldDB" id="A0A9Q1JZ77"/>
<evidence type="ECO:0000313" key="2">
    <source>
        <dbReference type="Proteomes" id="UP001153076"/>
    </source>
</evidence>
<gene>
    <name evidence="1" type="ORF">Cgig2_004346</name>
</gene>
<organism evidence="1 2">
    <name type="scientific">Carnegiea gigantea</name>
    <dbReference type="NCBI Taxonomy" id="171969"/>
    <lineage>
        <taxon>Eukaryota</taxon>
        <taxon>Viridiplantae</taxon>
        <taxon>Streptophyta</taxon>
        <taxon>Embryophyta</taxon>
        <taxon>Tracheophyta</taxon>
        <taxon>Spermatophyta</taxon>
        <taxon>Magnoliopsida</taxon>
        <taxon>eudicotyledons</taxon>
        <taxon>Gunneridae</taxon>
        <taxon>Pentapetalae</taxon>
        <taxon>Caryophyllales</taxon>
        <taxon>Cactineae</taxon>
        <taxon>Cactaceae</taxon>
        <taxon>Cactoideae</taxon>
        <taxon>Echinocereeae</taxon>
        <taxon>Carnegiea</taxon>
    </lineage>
</organism>
<sequence length="309" mass="34467">MVDALKNFMSTMTDTIMQQVTEQVKKVVETTSSARHLPHFDYVPTTETTDHVEKTVTVHWGGCLIEPSPEPATVGKVNHGLDVGRDVLPMNHLVRGAGPNLKTSREIEGRGSFERNVSPRAPNLKMKNAPLRYWPPLSGDTWNIALGLPERLNFGERSKFSWLNRGADTVPTVGSHFTSPHNNPLVVERKVASAIIRSILIDTGSLVDISTWECLKKLKCEKKSFIYYNTILGFEGQEVNLTGIICLPLCFWDKNKARNVEVDFLVVDVPMTYNNSPGHLHKVKAIIASYLLQFQFEVDNGGIGKLQGD</sequence>
<evidence type="ECO:0000313" key="1">
    <source>
        <dbReference type="EMBL" id="KAJ8433717.1"/>
    </source>
</evidence>
<dbReference type="PANTHER" id="PTHR33240:SF17">
    <property type="entry name" value="EUKARYOTIC PEPTIDE CHAIN RELEASE FACTOR GTP-BINDING SUBUNIT-LIKE"/>
    <property type="match status" value="1"/>
</dbReference>
<reference evidence="1" key="1">
    <citation type="submission" date="2022-04" db="EMBL/GenBank/DDBJ databases">
        <title>Carnegiea gigantea Genome sequencing and assembly v2.</title>
        <authorList>
            <person name="Copetti D."/>
            <person name="Sanderson M.J."/>
            <person name="Burquez A."/>
            <person name="Wojciechowski M.F."/>
        </authorList>
    </citation>
    <scope>NUCLEOTIDE SEQUENCE</scope>
    <source>
        <strain evidence="1">SGP5-SGP5p</strain>
        <tissue evidence="1">Aerial part</tissue>
    </source>
</reference>
<name>A0A9Q1JZ77_9CARY</name>
<proteinExistence type="predicted"/>
<dbReference type="Proteomes" id="UP001153076">
    <property type="component" value="Unassembled WGS sequence"/>
</dbReference>